<feature type="transmembrane region" description="Helical" evidence="2">
    <location>
        <begin position="58"/>
        <end position="79"/>
    </location>
</feature>
<dbReference type="Proteomes" id="UP000652219">
    <property type="component" value="Unassembled WGS sequence"/>
</dbReference>
<keyword evidence="2" id="KW-0812">Transmembrane</keyword>
<keyword evidence="4" id="KW-1185">Reference proteome</keyword>
<dbReference type="AlphaFoldDB" id="A0A8H6IXY1"/>
<accession>A0A8H6IXY1</accession>
<sequence length="118" mass="12757">MRHPQLLEGERCGTTSHGFQKSSLQQVPSHDAAHEDTAGPTDCTPTDEKFRRANADPFVVIADLLCVLCPVGFLVLAVILRQLEGSATDDTSLSNWRNAVAIVGSLGYLPSTADFYII</sequence>
<dbReference type="EMBL" id="WIGN01000268">
    <property type="protein sequence ID" value="KAF6802530.1"/>
    <property type="molecule type" value="Genomic_DNA"/>
</dbReference>
<keyword evidence="2" id="KW-1133">Transmembrane helix</keyword>
<evidence type="ECO:0000256" key="1">
    <source>
        <dbReference type="SAM" id="MobiDB-lite"/>
    </source>
</evidence>
<evidence type="ECO:0000313" key="3">
    <source>
        <dbReference type="EMBL" id="KAF6802530.1"/>
    </source>
</evidence>
<proteinExistence type="predicted"/>
<feature type="region of interest" description="Disordered" evidence="1">
    <location>
        <begin position="1"/>
        <end position="45"/>
    </location>
</feature>
<name>A0A8H6IXY1_9PEZI</name>
<protein>
    <submittedName>
        <fullName evidence="3">Uncharacterized protein</fullName>
    </submittedName>
</protein>
<evidence type="ECO:0000256" key="2">
    <source>
        <dbReference type="SAM" id="Phobius"/>
    </source>
</evidence>
<comment type="caution">
    <text evidence="3">The sequence shown here is derived from an EMBL/GenBank/DDBJ whole genome shotgun (WGS) entry which is preliminary data.</text>
</comment>
<organism evidence="3 4">
    <name type="scientific">Colletotrichum sojae</name>
    <dbReference type="NCBI Taxonomy" id="2175907"/>
    <lineage>
        <taxon>Eukaryota</taxon>
        <taxon>Fungi</taxon>
        <taxon>Dikarya</taxon>
        <taxon>Ascomycota</taxon>
        <taxon>Pezizomycotina</taxon>
        <taxon>Sordariomycetes</taxon>
        <taxon>Hypocreomycetidae</taxon>
        <taxon>Glomerellales</taxon>
        <taxon>Glomerellaceae</taxon>
        <taxon>Colletotrichum</taxon>
        <taxon>Colletotrichum orchidearum species complex</taxon>
    </lineage>
</organism>
<gene>
    <name evidence="3" type="ORF">CSOJ01_11537</name>
</gene>
<feature type="compositionally biased region" description="Polar residues" evidence="1">
    <location>
        <begin position="13"/>
        <end position="28"/>
    </location>
</feature>
<reference evidence="3 4" key="1">
    <citation type="journal article" date="2020" name="Phytopathology">
        <title>Genome Sequence Resources of Colletotrichum truncatum, C. plurivorum, C. musicola, and C. sojae: Four Species Pathogenic to Soybean (Glycine max).</title>
        <authorList>
            <person name="Rogerio F."/>
            <person name="Boufleur T.R."/>
            <person name="Ciampi-Guillardi M."/>
            <person name="Sukno S.A."/>
            <person name="Thon M.R."/>
            <person name="Massola Junior N.S."/>
            <person name="Baroncelli R."/>
        </authorList>
    </citation>
    <scope>NUCLEOTIDE SEQUENCE [LARGE SCALE GENOMIC DNA]</scope>
    <source>
        <strain evidence="3 4">LFN0009</strain>
    </source>
</reference>
<keyword evidence="2" id="KW-0472">Membrane</keyword>
<evidence type="ECO:0000313" key="4">
    <source>
        <dbReference type="Proteomes" id="UP000652219"/>
    </source>
</evidence>